<accession>A0A811L1C8</accession>
<proteinExistence type="predicted"/>
<dbReference type="OrthoDB" id="5854828at2759"/>
<dbReference type="Proteomes" id="UP000783686">
    <property type="component" value="Unassembled WGS sequence"/>
</dbReference>
<sequence>MTNQVATLKFNAVIEGIDKVGYFVKRLIGVSEFYAKSTLILTISEDSFVLCKGVDSVLSSTITELWLNNKQCFDQYEFMETERGQVSFEIESDQLNDVLRGIEVYKQRVDMLKLRVAQVDSNLYLRIKIPNLNATHDINTELKPLADLTEYRMPVNNKDYTSAIIPESGKLERILTGFKNMDHPTVEFLLWVSKKQLRISGSDTDCSSTIIMKDLDVTQKINGEDDADILDKMKVRISLQNLHTVLKGFLDSREPVEVRVTNQNSARFVVQKTDGIFTLHLSHIHD</sequence>
<evidence type="ECO:0008006" key="3">
    <source>
        <dbReference type="Google" id="ProtNLM"/>
    </source>
</evidence>
<protein>
    <recommendedName>
        <fullName evidence="3">Checkpoint protein</fullName>
    </recommendedName>
</protein>
<reference evidence="1" key="1">
    <citation type="submission" date="2020-09" db="EMBL/GenBank/DDBJ databases">
        <authorList>
            <person name="Kikuchi T."/>
        </authorList>
    </citation>
    <scope>NUCLEOTIDE SEQUENCE</scope>
    <source>
        <strain evidence="1">SH1</strain>
    </source>
</reference>
<evidence type="ECO:0000313" key="1">
    <source>
        <dbReference type="EMBL" id="CAD5222853.1"/>
    </source>
</evidence>
<dbReference type="AlphaFoldDB" id="A0A811L1C8"/>
<evidence type="ECO:0000313" key="2">
    <source>
        <dbReference type="Proteomes" id="UP000614601"/>
    </source>
</evidence>
<dbReference type="Gene3D" id="3.70.10.10">
    <property type="match status" value="1"/>
</dbReference>
<organism evidence="1 2">
    <name type="scientific">Bursaphelenchus okinawaensis</name>
    <dbReference type="NCBI Taxonomy" id="465554"/>
    <lineage>
        <taxon>Eukaryota</taxon>
        <taxon>Metazoa</taxon>
        <taxon>Ecdysozoa</taxon>
        <taxon>Nematoda</taxon>
        <taxon>Chromadorea</taxon>
        <taxon>Rhabditida</taxon>
        <taxon>Tylenchina</taxon>
        <taxon>Tylenchomorpha</taxon>
        <taxon>Aphelenchoidea</taxon>
        <taxon>Aphelenchoididae</taxon>
        <taxon>Bursaphelenchus</taxon>
    </lineage>
</organism>
<dbReference type="EMBL" id="CAJFCW020000005">
    <property type="protein sequence ID" value="CAG9116909.1"/>
    <property type="molecule type" value="Genomic_DNA"/>
</dbReference>
<comment type="caution">
    <text evidence="1">The sequence shown here is derived from an EMBL/GenBank/DDBJ whole genome shotgun (WGS) entry which is preliminary data.</text>
</comment>
<name>A0A811L1C8_9BILA</name>
<dbReference type="Proteomes" id="UP000614601">
    <property type="component" value="Unassembled WGS sequence"/>
</dbReference>
<gene>
    <name evidence="1" type="ORF">BOKJ2_LOCUS9851</name>
</gene>
<keyword evidence="2" id="KW-1185">Reference proteome</keyword>
<dbReference type="EMBL" id="CAJFDH010000005">
    <property type="protein sequence ID" value="CAD5222853.1"/>
    <property type="molecule type" value="Genomic_DNA"/>
</dbReference>